<feature type="region of interest" description="Disordered" evidence="8">
    <location>
        <begin position="213"/>
        <end position="232"/>
    </location>
</feature>
<feature type="compositionally biased region" description="Low complexity" evidence="8">
    <location>
        <begin position="28"/>
        <end position="48"/>
    </location>
</feature>
<dbReference type="PROSITE" id="PS51192">
    <property type="entry name" value="HELICASE_ATP_BIND_1"/>
    <property type="match status" value="1"/>
</dbReference>
<evidence type="ECO:0000259" key="10">
    <source>
        <dbReference type="PROSITE" id="PS51192"/>
    </source>
</evidence>
<evidence type="ECO:0000256" key="2">
    <source>
        <dbReference type="ARBA" id="ARBA00022801"/>
    </source>
</evidence>
<dbReference type="GO" id="GO:0016787">
    <property type="term" value="F:hydrolase activity"/>
    <property type="evidence" value="ECO:0007669"/>
    <property type="project" value="UniProtKB-KW"/>
</dbReference>
<dbReference type="PROSITE" id="PS50908">
    <property type="entry name" value="RWD"/>
    <property type="match status" value="1"/>
</dbReference>
<evidence type="ECO:0000259" key="9">
    <source>
        <dbReference type="PROSITE" id="PS50908"/>
    </source>
</evidence>
<dbReference type="InterPro" id="IPR059023">
    <property type="entry name" value="RNA_hel_CTD"/>
</dbReference>
<feature type="coiled-coil region" evidence="7">
    <location>
        <begin position="671"/>
        <end position="698"/>
    </location>
</feature>
<dbReference type="PROSITE" id="PS00690">
    <property type="entry name" value="DEAH_ATP_HELICASE"/>
    <property type="match status" value="1"/>
</dbReference>
<keyword evidence="4" id="KW-0067">ATP-binding</keyword>
<evidence type="ECO:0000313" key="13">
    <source>
        <dbReference type="Proteomes" id="UP000693970"/>
    </source>
</evidence>
<dbReference type="Pfam" id="PF00270">
    <property type="entry name" value="DEAD"/>
    <property type="match status" value="1"/>
</dbReference>
<feature type="compositionally biased region" description="Low complexity" evidence="8">
    <location>
        <begin position="340"/>
        <end position="349"/>
    </location>
</feature>
<dbReference type="EMBL" id="JAGRRH010000022">
    <property type="protein sequence ID" value="KAG7344957.1"/>
    <property type="molecule type" value="Genomic_DNA"/>
</dbReference>
<dbReference type="PANTHER" id="PTHR18934">
    <property type="entry name" value="ATP-DEPENDENT RNA HELICASE"/>
    <property type="match status" value="1"/>
</dbReference>
<feature type="compositionally biased region" description="Basic residues" evidence="8">
    <location>
        <begin position="1859"/>
        <end position="1875"/>
    </location>
</feature>
<dbReference type="Pfam" id="PF26026">
    <property type="entry name" value="RNA_hel_CTD"/>
    <property type="match status" value="1"/>
</dbReference>
<keyword evidence="1" id="KW-0547">Nucleotide-binding</keyword>
<evidence type="ECO:0000256" key="4">
    <source>
        <dbReference type="ARBA" id="ARBA00022840"/>
    </source>
</evidence>
<feature type="domain" description="Helicase ATP-binding" evidence="10">
    <location>
        <begin position="1017"/>
        <end position="1184"/>
    </location>
</feature>
<evidence type="ECO:0000256" key="7">
    <source>
        <dbReference type="SAM" id="Coils"/>
    </source>
</evidence>
<keyword evidence="5" id="KW-0694">RNA-binding</keyword>
<dbReference type="InterPro" id="IPR001650">
    <property type="entry name" value="Helicase_C-like"/>
</dbReference>
<dbReference type="InterPro" id="IPR011545">
    <property type="entry name" value="DEAD/DEAH_box_helicase_dom"/>
</dbReference>
<feature type="compositionally biased region" description="Polar residues" evidence="8">
    <location>
        <begin position="803"/>
        <end position="824"/>
    </location>
</feature>
<evidence type="ECO:0000256" key="6">
    <source>
        <dbReference type="ARBA" id="ARBA00060772"/>
    </source>
</evidence>
<dbReference type="GO" id="GO:0005634">
    <property type="term" value="C:nucleus"/>
    <property type="evidence" value="ECO:0007669"/>
    <property type="project" value="TreeGrafter"/>
</dbReference>
<evidence type="ECO:0000256" key="1">
    <source>
        <dbReference type="ARBA" id="ARBA00022741"/>
    </source>
</evidence>
<dbReference type="GO" id="GO:0004386">
    <property type="term" value="F:helicase activity"/>
    <property type="evidence" value="ECO:0007669"/>
    <property type="project" value="UniProtKB-KW"/>
</dbReference>
<feature type="region of interest" description="Disordered" evidence="8">
    <location>
        <begin position="1833"/>
        <end position="1875"/>
    </location>
</feature>
<dbReference type="PROSITE" id="PS51194">
    <property type="entry name" value="HELICASE_CTER"/>
    <property type="match status" value="1"/>
</dbReference>
<gene>
    <name evidence="12" type="ORF">IV203_032488</name>
</gene>
<evidence type="ECO:0000313" key="12">
    <source>
        <dbReference type="EMBL" id="KAG7344957.1"/>
    </source>
</evidence>
<accession>A0A9K3KJQ0</accession>
<dbReference type="FunFam" id="3.40.50.300:FF:000526">
    <property type="entry name" value="DExH-box ATP-dependent RNA helicase DExH3"/>
    <property type="match status" value="1"/>
</dbReference>
<dbReference type="CDD" id="cd18791">
    <property type="entry name" value="SF2_C_RHA"/>
    <property type="match status" value="1"/>
</dbReference>
<name>A0A9K3KJQ0_9STRA</name>
<feature type="compositionally biased region" description="Acidic residues" evidence="8">
    <location>
        <begin position="213"/>
        <end position="228"/>
    </location>
</feature>
<dbReference type="GO" id="GO:0003723">
    <property type="term" value="F:RNA binding"/>
    <property type="evidence" value="ECO:0007669"/>
    <property type="project" value="UniProtKB-KW"/>
</dbReference>
<dbReference type="InterPro" id="IPR007502">
    <property type="entry name" value="Helicase-assoc_dom"/>
</dbReference>
<dbReference type="InterPro" id="IPR002464">
    <property type="entry name" value="DNA/RNA_helicase_DEAH_CS"/>
</dbReference>
<dbReference type="InterPro" id="IPR014001">
    <property type="entry name" value="Helicase_ATP-bd"/>
</dbReference>
<proteinExistence type="inferred from homology"/>
<reference evidence="12" key="1">
    <citation type="journal article" date="2021" name="Sci. Rep.">
        <title>Diploid genomic architecture of Nitzschia inconspicua, an elite biomass production diatom.</title>
        <authorList>
            <person name="Oliver A."/>
            <person name="Podell S."/>
            <person name="Pinowska A."/>
            <person name="Traller J.C."/>
            <person name="Smith S.R."/>
            <person name="McClure R."/>
            <person name="Beliaev A."/>
            <person name="Bohutskyi P."/>
            <person name="Hill E.A."/>
            <person name="Rabines A."/>
            <person name="Zheng H."/>
            <person name="Allen L.Z."/>
            <person name="Kuo A."/>
            <person name="Grigoriev I.V."/>
            <person name="Allen A.E."/>
            <person name="Hazlebeck D."/>
            <person name="Allen E.E."/>
        </authorList>
    </citation>
    <scope>NUCLEOTIDE SEQUENCE</scope>
    <source>
        <strain evidence="12">Hildebrandi</strain>
    </source>
</reference>
<reference evidence="12" key="2">
    <citation type="submission" date="2021-04" db="EMBL/GenBank/DDBJ databases">
        <authorList>
            <person name="Podell S."/>
        </authorList>
    </citation>
    <scope>NUCLEOTIDE SEQUENCE</scope>
    <source>
        <strain evidence="12">Hildebrandi</strain>
    </source>
</reference>
<evidence type="ECO:0000259" key="11">
    <source>
        <dbReference type="PROSITE" id="PS51194"/>
    </source>
</evidence>
<keyword evidence="7" id="KW-0175">Coiled coil</keyword>
<comment type="similarity">
    <text evidence="6">Belongs to the DExH box helicase family.</text>
</comment>
<dbReference type="InterPro" id="IPR006575">
    <property type="entry name" value="RWD_dom"/>
</dbReference>
<feature type="region of interest" description="Disordered" evidence="8">
    <location>
        <begin position="969"/>
        <end position="988"/>
    </location>
</feature>
<feature type="domain" description="Helicase C-terminal" evidence="11">
    <location>
        <begin position="1261"/>
        <end position="1431"/>
    </location>
</feature>
<dbReference type="SMART" id="SM00490">
    <property type="entry name" value="HELICc"/>
    <property type="match status" value="1"/>
</dbReference>
<dbReference type="OrthoDB" id="5600252at2759"/>
<dbReference type="PANTHER" id="PTHR18934:SF237">
    <property type="entry name" value="ATP-DEPENDENT DNA_RNA HELICASE DHX36"/>
    <property type="match status" value="1"/>
</dbReference>
<evidence type="ECO:0000256" key="3">
    <source>
        <dbReference type="ARBA" id="ARBA00022806"/>
    </source>
</evidence>
<evidence type="ECO:0000256" key="8">
    <source>
        <dbReference type="SAM" id="MobiDB-lite"/>
    </source>
</evidence>
<dbReference type="Pfam" id="PF21010">
    <property type="entry name" value="HA2_C"/>
    <property type="match status" value="1"/>
</dbReference>
<feature type="region of interest" description="Disordered" evidence="8">
    <location>
        <begin position="138"/>
        <end position="163"/>
    </location>
</feature>
<dbReference type="CDD" id="cd17917">
    <property type="entry name" value="DEXHc_RHA-like"/>
    <property type="match status" value="1"/>
</dbReference>
<feature type="coiled-coil region" evidence="7">
    <location>
        <begin position="600"/>
        <end position="628"/>
    </location>
</feature>
<comment type="caution">
    <text evidence="12">The sequence shown here is derived from an EMBL/GenBank/DDBJ whole genome shotgun (WGS) entry which is preliminary data.</text>
</comment>
<sequence length="1875" mass="210885">MGRFNKAAGGGGGGKRRGPNYQGRGSSRRNANTASTDTTTTNNNNKNNSRLRRRNVIPSSSKRVIDQIQNRMTQQQQQQQDYQAANGARTATTEQALKYLDKSKLDEITISTETQALIASLLQNLGVVQSNDITAPIDVDGNGSLDEDGGDCHSQDDEGSFDSQDELTEDMQDVWQEQSDARRAAGRTHFEDYQEDMDIDSDGVIFIRKDYSDDDEYAEETSEPDDVQDTDRSIAEEERTVDQDGLHGTDENSLENNRAFLHLIHQLSFSREQASRACKAIDGWDEAAVADEPSKLSSKPKIRNNKDDYMLELAMDWLCLHLNEDELSRGFRPNPNPPKQQQQQQQQQQSTSGVINKVKAVPHPSISVISKPIAEQAKEWAESLRLQERTISLVRLGFHHSEALQACDETSKQHHPNKSPSLTHNDPAIPLLLQKLAIEAQRGTEIDTTPDAESFGEELLETLKEERAQEVEALEAIYEEQLEVSYTPNPEVNQTTNGKSTDVISRYDIAIKPLEPLKSPARTEDCTLHVFIRDGYPLQTYPLPLFVNTSLPPTFLRRINAKLIEKALELLGNPVVFEIVSFLEAELPTLYDEFVEEQRIKEYEAEQVRLLRQRHAEMEETQKIMEAQYQAQYDPTGEGAKLGRRQKAKLRAAEKAYDRPDQVEQLFKEYRRKQDARVEQAKQQNSQVRATYAQLAIEKRQQELIQEEAEKAARTAMSAALNRGESVEEARMAAQAARVQSLRENGVEICDPHKDISQKIAHTESNGSRNCGTRERNIHGHVNRQPKSTSKSSMFMDRLRNSVGGSEPQNYSVASNSGSTSSLNVDIDSTPVLTKPRPTEQSSAFMDRLREMYENAAKEKLSSKCTADADPGREEINCFHLDAACIKSEMEDPSSKVPRPVAVAAGEMGEVIKDIIQQQEEQPWLVSAEARAPTLIEGRKEVTSFEVERKRMINIRLRQDLERKRQLASEWGDRKAETHHGNDKNLKKSKAFPHEMFYHLMKQRESLPAYMMEKELVETIRSNQITVVAGATGCGKTTQVPQLVLDSLILNDEGASANIIVTQPRRISAVGVSERIAQERCEKVGDTCGYSIKLEKKVSAKTRLLLCTTGILLRRLQCDPDLASVSHIFVDEVHERDLNTDFLLIILKDLLARRKELKLILMSATLNADSFSDFFGGCPIVSIPGRAFPVVENRLEDVLELTGYKVQVGSDYAQKTNETKPPKISKSALRRLYYPRYSKETIHSLSIVDETVINYELLSELLQHICINQVEGAILVFCPGFQEIQKTIEELYKKEYFQSSNVVIYPLHSTLSTAEQSAIFEVPASGVRKIVVSTNIAETSITIEDVVFVVDTGRVKENRRDEVNETPTLEECWVSRASAKQRRGRAGRVRPGIAYHLFSTHTHDSDLQEYQLPEMLRVGIEDLVLQILVLDLGEPTAFLKKALDPPSDLALSNSLKMLEQLGAIYCHWQQNVRFADPKPADKDSEETSLRVNSELTALGFHLATLPVDPRVGKMIIYSSMLGCVDPLMTLAASMSARSPFVSPFSQREQADEARRKFSDETGSDHLTILNAFNQWTEMRLSKGNNRAVQVFLKDNFLGRLTLFQMEDLRRQFRSLLVDIGFLSSDFRLNDLNHASNANSNNIGLIRAVLCAGLYPNVIVAPKSVISSAPPRPSDKKMGEVPFRSRTKGEVFLHPSTIAFEELRLDSRYCCYHELVRTSKTYVRDCTTISPLALLLFGGALEVYQSHGVCSVDGWLKFRIDAKPATLIKYLRNNMERMLLEKILHPQQDVMATKEGKALIDSISRLFESEEASTAHPTTSQNDGISKIVHPWTAYEDEPGTSGNNSHRSGHGDRQGTGRGRGRQGRVRSNRGRGRR</sequence>
<protein>
    <submittedName>
        <fullName evidence="12">ATP-dependent helicase HrpA</fullName>
    </submittedName>
</protein>
<dbReference type="SMART" id="SM00487">
    <property type="entry name" value="DEXDc"/>
    <property type="match status" value="1"/>
</dbReference>
<feature type="region of interest" description="Disordered" evidence="8">
    <location>
        <begin position="1"/>
        <end position="61"/>
    </location>
</feature>
<evidence type="ECO:0000256" key="5">
    <source>
        <dbReference type="ARBA" id="ARBA00022884"/>
    </source>
</evidence>
<dbReference type="Proteomes" id="UP000693970">
    <property type="component" value="Unassembled WGS sequence"/>
</dbReference>
<keyword evidence="2" id="KW-0378">Hydrolase</keyword>
<dbReference type="Pfam" id="PF07717">
    <property type="entry name" value="OB_NTP_bind"/>
    <property type="match status" value="1"/>
</dbReference>
<feature type="region of interest" description="Disordered" evidence="8">
    <location>
        <begin position="761"/>
        <end position="841"/>
    </location>
</feature>
<keyword evidence="3 12" id="KW-0347">Helicase</keyword>
<dbReference type="Pfam" id="PF00271">
    <property type="entry name" value="Helicase_C"/>
    <property type="match status" value="1"/>
</dbReference>
<organism evidence="12 13">
    <name type="scientific">Nitzschia inconspicua</name>
    <dbReference type="NCBI Taxonomy" id="303405"/>
    <lineage>
        <taxon>Eukaryota</taxon>
        <taxon>Sar</taxon>
        <taxon>Stramenopiles</taxon>
        <taxon>Ochrophyta</taxon>
        <taxon>Bacillariophyta</taxon>
        <taxon>Bacillariophyceae</taxon>
        <taxon>Bacillariophycidae</taxon>
        <taxon>Bacillariales</taxon>
        <taxon>Bacillariaceae</taxon>
        <taxon>Nitzschia</taxon>
    </lineage>
</organism>
<dbReference type="Pfam" id="PF05773">
    <property type="entry name" value="RWD"/>
    <property type="match status" value="1"/>
</dbReference>
<dbReference type="GO" id="GO:0005524">
    <property type="term" value="F:ATP binding"/>
    <property type="evidence" value="ECO:0007669"/>
    <property type="project" value="UniProtKB-KW"/>
</dbReference>
<keyword evidence="13" id="KW-1185">Reference proteome</keyword>
<feature type="domain" description="RWD" evidence="9">
    <location>
        <begin position="469"/>
        <end position="590"/>
    </location>
</feature>
<dbReference type="InterPro" id="IPR011709">
    <property type="entry name" value="DEAD-box_helicase_OB_fold"/>
</dbReference>
<feature type="region of interest" description="Disordered" evidence="8">
    <location>
        <begin position="328"/>
        <end position="353"/>
    </location>
</feature>
<dbReference type="SMART" id="SM00847">
    <property type="entry name" value="HA2"/>
    <property type="match status" value="1"/>
</dbReference>